<accession>A0A8X8GG23</accession>
<evidence type="ECO:0000256" key="1">
    <source>
        <dbReference type="SAM" id="SignalP"/>
    </source>
</evidence>
<dbReference type="EMBL" id="JAHWXT010000001">
    <property type="protein sequence ID" value="MCF0263565.1"/>
    <property type="molecule type" value="Genomic_DNA"/>
</dbReference>
<dbReference type="Proteomes" id="UP000887320">
    <property type="component" value="Unassembled WGS sequence"/>
</dbReference>
<evidence type="ECO:0000313" key="2">
    <source>
        <dbReference type="EMBL" id="MCF0263565.1"/>
    </source>
</evidence>
<proteinExistence type="predicted"/>
<keyword evidence="1" id="KW-0732">Signal</keyword>
<protein>
    <submittedName>
        <fullName evidence="2">DUF3261 domain-containing protein</fullName>
    </submittedName>
</protein>
<feature type="signal peptide" evidence="1">
    <location>
        <begin position="1"/>
        <end position="20"/>
    </location>
</feature>
<dbReference type="Pfam" id="PF11659">
    <property type="entry name" value="DUF3261"/>
    <property type="match status" value="1"/>
</dbReference>
<name>A0A8X8GG23_ACIGI</name>
<reference evidence="2" key="1">
    <citation type="submission" date="2021-07" db="EMBL/GenBank/DDBJ databases">
        <authorList>
            <person name="Fernandez M."/>
            <person name="Pereira P."/>
            <person name="Torres Tejerizo G.A."/>
            <person name="Gonzalez P."/>
            <person name="Agostini E."/>
        </authorList>
    </citation>
    <scope>NUCLEOTIDE SEQUENCE</scope>
    <source>
        <strain evidence="2">SFC 500-1A</strain>
    </source>
</reference>
<dbReference type="PROSITE" id="PS51257">
    <property type="entry name" value="PROKAR_LIPOPROTEIN"/>
    <property type="match status" value="1"/>
</dbReference>
<organism evidence="2 3">
    <name type="scientific">Acinetobacter guillouiae</name>
    <name type="common">Acinetobacter genomosp. 11</name>
    <dbReference type="NCBI Taxonomy" id="106649"/>
    <lineage>
        <taxon>Bacteria</taxon>
        <taxon>Pseudomonadati</taxon>
        <taxon>Pseudomonadota</taxon>
        <taxon>Gammaproteobacteria</taxon>
        <taxon>Moraxellales</taxon>
        <taxon>Moraxellaceae</taxon>
        <taxon>Acinetobacter</taxon>
    </lineage>
</organism>
<evidence type="ECO:0000313" key="3">
    <source>
        <dbReference type="Proteomes" id="UP000887320"/>
    </source>
</evidence>
<comment type="caution">
    <text evidence="2">The sequence shown here is derived from an EMBL/GenBank/DDBJ whole genome shotgun (WGS) entry which is preliminary data.</text>
</comment>
<dbReference type="AlphaFoldDB" id="A0A8X8GG23"/>
<feature type="chain" id="PRO_5036481262" evidence="1">
    <location>
        <begin position="21"/>
        <end position="198"/>
    </location>
</feature>
<sequence>MQIWLKAMSISLLLALGACQNMYPQPQGLVPVVWSADPALAHYQRQDQVEVVWKNQSFSFLLYQEQQAKNLQMFALSLTGQQLFRLDFDGQKVQVHERIKPMRLLPFDFVVRDILFATYPDFAKNHLENVKVKQDVDQTEIEIDQKNVLTIKTRADHIELDNLQVPYQMIFSPVENTLKDNSLEQNEVEDQQKNDKKD</sequence>
<gene>
    <name evidence="2" type="ORF">KW868_03675</name>
</gene>
<dbReference type="RefSeq" id="WP_224965047.1">
    <property type="nucleotide sequence ID" value="NZ_CP083989.1"/>
</dbReference>
<dbReference type="InterPro" id="IPR021675">
    <property type="entry name" value="DUF3261"/>
</dbReference>